<keyword evidence="2" id="KW-1185">Reference proteome</keyword>
<proteinExistence type="predicted"/>
<dbReference type="AlphaFoldDB" id="A0A8X6JF40"/>
<gene>
    <name evidence="1" type="ORF">TNCT_32541</name>
</gene>
<comment type="caution">
    <text evidence="1">The sequence shown here is derived from an EMBL/GenBank/DDBJ whole genome shotgun (WGS) entry which is preliminary data.</text>
</comment>
<dbReference type="EMBL" id="BMAO01039680">
    <property type="protein sequence ID" value="GFR32985.1"/>
    <property type="molecule type" value="Genomic_DNA"/>
</dbReference>
<name>A0A8X6JF40_TRICU</name>
<protein>
    <submittedName>
        <fullName evidence="1">Uncharacterized protein</fullName>
    </submittedName>
</protein>
<reference evidence="1" key="1">
    <citation type="submission" date="2020-07" db="EMBL/GenBank/DDBJ databases">
        <title>Multicomponent nature underlies the extraordinary mechanical properties of spider dragline silk.</title>
        <authorList>
            <person name="Kono N."/>
            <person name="Nakamura H."/>
            <person name="Mori M."/>
            <person name="Yoshida Y."/>
            <person name="Ohtoshi R."/>
            <person name="Malay A.D."/>
            <person name="Moran D.A.P."/>
            <person name="Tomita M."/>
            <person name="Numata K."/>
            <person name="Arakawa K."/>
        </authorList>
    </citation>
    <scope>NUCLEOTIDE SEQUENCE</scope>
</reference>
<evidence type="ECO:0000313" key="1">
    <source>
        <dbReference type="EMBL" id="GFR32985.1"/>
    </source>
</evidence>
<organism evidence="1 2">
    <name type="scientific">Trichonephila clavata</name>
    <name type="common">Joro spider</name>
    <name type="synonym">Nephila clavata</name>
    <dbReference type="NCBI Taxonomy" id="2740835"/>
    <lineage>
        <taxon>Eukaryota</taxon>
        <taxon>Metazoa</taxon>
        <taxon>Ecdysozoa</taxon>
        <taxon>Arthropoda</taxon>
        <taxon>Chelicerata</taxon>
        <taxon>Arachnida</taxon>
        <taxon>Araneae</taxon>
        <taxon>Araneomorphae</taxon>
        <taxon>Entelegynae</taxon>
        <taxon>Araneoidea</taxon>
        <taxon>Nephilidae</taxon>
        <taxon>Trichonephila</taxon>
    </lineage>
</organism>
<sequence length="90" mass="10119">MQRSREKEQKQQHINQHNAHVLALYNLHRTQARAVPEAFLNQCLARHSWISSLWTIPSTQSLGGKDISDLLATSPAQTSSRSTCSLPFHG</sequence>
<accession>A0A8X6JF40</accession>
<evidence type="ECO:0000313" key="2">
    <source>
        <dbReference type="Proteomes" id="UP000887116"/>
    </source>
</evidence>
<dbReference type="Proteomes" id="UP000887116">
    <property type="component" value="Unassembled WGS sequence"/>
</dbReference>